<gene>
    <name evidence="2" type="ORF">RJ639_020896</name>
</gene>
<protein>
    <submittedName>
        <fullName evidence="2">Uncharacterized protein</fullName>
    </submittedName>
</protein>
<feature type="region of interest" description="Disordered" evidence="1">
    <location>
        <begin position="103"/>
        <end position="124"/>
    </location>
</feature>
<evidence type="ECO:0000256" key="1">
    <source>
        <dbReference type="SAM" id="MobiDB-lite"/>
    </source>
</evidence>
<evidence type="ECO:0000313" key="3">
    <source>
        <dbReference type="Proteomes" id="UP001188597"/>
    </source>
</evidence>
<comment type="caution">
    <text evidence="2">The sequence shown here is derived from an EMBL/GenBank/DDBJ whole genome shotgun (WGS) entry which is preliminary data.</text>
</comment>
<dbReference type="EMBL" id="JAVXUP010002625">
    <property type="protein sequence ID" value="KAK3002258.1"/>
    <property type="molecule type" value="Genomic_DNA"/>
</dbReference>
<sequence length="394" mass="40933">MKKESAGCCGSACAAVAPMAVIAPAPVGDVAAGIGNGATSATGATTVLGTSATGATVAVAVVIGAGNGMEGPTMGATTGAGTVVVVAGIWPLGNVVAGPTTGATATSGSSAGSNPSESLTVTGNSGLASSRIRAEVAQPMNDFLLKPSCTINSTIYVTVIAIIWLLPSSELATYIPLALPITGEPENEFSTKSTSIAVTVPNSKSWSVALAGKGIAMPGKVSKNVTVWCSWGWLGDGSPSFRAEIEWLMNVKSKRNQTVERLEGNLSKAMGIQLGKRLLLTESPLEFDPVHLQFFAANPEAKLGTAHIDLHQSHPTKTMHNLVVQFQQVVFPGTGTKQEGYHPLVSCAEAQGISHLSRTDKYEYIQLKMIFWARIAGSLLYQQLEESHTPYHGN</sequence>
<evidence type="ECO:0000313" key="2">
    <source>
        <dbReference type="EMBL" id="KAK3002258.1"/>
    </source>
</evidence>
<organism evidence="2 3">
    <name type="scientific">Escallonia herrerae</name>
    <dbReference type="NCBI Taxonomy" id="1293975"/>
    <lineage>
        <taxon>Eukaryota</taxon>
        <taxon>Viridiplantae</taxon>
        <taxon>Streptophyta</taxon>
        <taxon>Embryophyta</taxon>
        <taxon>Tracheophyta</taxon>
        <taxon>Spermatophyta</taxon>
        <taxon>Magnoliopsida</taxon>
        <taxon>eudicotyledons</taxon>
        <taxon>Gunneridae</taxon>
        <taxon>Pentapetalae</taxon>
        <taxon>asterids</taxon>
        <taxon>campanulids</taxon>
        <taxon>Escalloniales</taxon>
        <taxon>Escalloniaceae</taxon>
        <taxon>Escallonia</taxon>
    </lineage>
</organism>
<feature type="compositionally biased region" description="Polar residues" evidence="1">
    <location>
        <begin position="114"/>
        <end position="124"/>
    </location>
</feature>
<dbReference type="AlphaFoldDB" id="A0AA88V6N4"/>
<dbReference type="Proteomes" id="UP001188597">
    <property type="component" value="Unassembled WGS sequence"/>
</dbReference>
<proteinExistence type="predicted"/>
<reference evidence="2" key="1">
    <citation type="submission" date="2022-12" db="EMBL/GenBank/DDBJ databases">
        <title>Draft genome assemblies for two species of Escallonia (Escalloniales).</title>
        <authorList>
            <person name="Chanderbali A."/>
            <person name="Dervinis C."/>
            <person name="Anghel I."/>
            <person name="Soltis D."/>
            <person name="Soltis P."/>
            <person name="Zapata F."/>
        </authorList>
    </citation>
    <scope>NUCLEOTIDE SEQUENCE</scope>
    <source>
        <strain evidence="2">UCBG64.0493</strain>
        <tissue evidence="2">Leaf</tissue>
    </source>
</reference>
<keyword evidence="3" id="KW-1185">Reference proteome</keyword>
<name>A0AA88V6N4_9ASTE</name>
<accession>A0AA88V6N4</accession>
<feature type="compositionally biased region" description="Low complexity" evidence="1">
    <location>
        <begin position="103"/>
        <end position="113"/>
    </location>
</feature>